<feature type="repeat" description="TPR" evidence="8">
    <location>
        <begin position="198"/>
        <end position="231"/>
    </location>
</feature>
<dbReference type="InterPro" id="IPR019734">
    <property type="entry name" value="TPR_rpt"/>
</dbReference>
<dbReference type="PANTHER" id="PTHR44366:SF1">
    <property type="entry name" value="UDP-N-ACETYLGLUCOSAMINE--PEPTIDE N-ACETYLGLUCOSAMINYLTRANSFERASE 110 KDA SUBUNIT"/>
    <property type="match status" value="1"/>
</dbReference>
<protein>
    <recommendedName>
        <fullName evidence="3">protein O-GlcNAc transferase</fullName>
        <ecNumber evidence="3">2.4.1.255</ecNumber>
    </recommendedName>
</protein>
<dbReference type="EMBL" id="CALOZG010000087">
    <property type="protein sequence ID" value="CAH4038480.1"/>
    <property type="molecule type" value="Genomic_DNA"/>
</dbReference>
<dbReference type="EC" id="2.4.1.255" evidence="3"/>
<evidence type="ECO:0000256" key="1">
    <source>
        <dbReference type="ARBA" id="ARBA00004922"/>
    </source>
</evidence>
<dbReference type="Pfam" id="PF13844">
    <property type="entry name" value="Glyco_transf_41"/>
    <property type="match status" value="1"/>
</dbReference>
<evidence type="ECO:0000256" key="4">
    <source>
        <dbReference type="ARBA" id="ARBA00022676"/>
    </source>
</evidence>
<dbReference type="Pfam" id="PF13414">
    <property type="entry name" value="TPR_11"/>
    <property type="match status" value="1"/>
</dbReference>
<feature type="repeat" description="TPR" evidence="8">
    <location>
        <begin position="232"/>
        <end position="265"/>
    </location>
</feature>
<dbReference type="InterPro" id="IPR037919">
    <property type="entry name" value="OGT"/>
</dbReference>
<dbReference type="Pfam" id="PF13431">
    <property type="entry name" value="TPR_17"/>
    <property type="match status" value="1"/>
</dbReference>
<dbReference type="AlphaFoldDB" id="A0A9P0U0S9"/>
<comment type="pathway">
    <text evidence="1">Protein modification; protein glycosylation.</text>
</comment>
<dbReference type="GO" id="GO:0006493">
    <property type="term" value="P:protein O-linked glycosylation"/>
    <property type="evidence" value="ECO:0007669"/>
    <property type="project" value="InterPro"/>
</dbReference>
<dbReference type="Pfam" id="PF13181">
    <property type="entry name" value="TPR_8"/>
    <property type="match status" value="1"/>
</dbReference>
<dbReference type="SMART" id="SM00028">
    <property type="entry name" value="TPR"/>
    <property type="match status" value="6"/>
</dbReference>
<evidence type="ECO:0000256" key="3">
    <source>
        <dbReference type="ARBA" id="ARBA00011970"/>
    </source>
</evidence>
<sequence>MEHFVVTAYVARNWHRRVRVACDAGWDETSSYSVTAGHDQIMDYQCVVVYTVINIAPPKLAAQTSELGGCVDWIKNKIKRAVAVYLQSLKLTPNNGIIHGNLACLYYKQGFIDLAIETYRKAIELHPNFPDAYCNLANALKEKGLVIEAEECYSKALILCPTHVDSLNNLGNVKREQGKIEEATNLYTKALEVFPDFAVTHSNLASLLQQQGKHGEALMHYQEAIAIQPQFADAYSNMGNTFRELQQTEGAVICFKKAIEINPLFADAHCNLASIYKDIGDIVEAIKSYQNALLIREDFPDAYCNLTHCLQIICDWDDYEQRMRTVIKIVEEQLQSDKLTSVHPHHSILYPLTNQCRKEIAARHARLYIEKVEVFNKANNFIKKDKNRLRIGYVSSDFGNHPTSHLMQSIPGLHDNSKTEIFCYALNPNDGSTFRNKIENDSEHFIDISNIKSNDEAANIIRNDGINILVNMNGYTKGSRNEIFALKSAPIQTMWLGYPGTSGATYMDYIICDNVSCPMDAENDFTEKFAYMPYTYFIGDHMRMFPHLKNRYKLRTNNDSILNENVAIINYIEDLDECCIDKTKEVLVFSNCEPIEVLEKIINIPKCAIEFASDSNQTQMNIDNISILNGLSVLTYDSKIASGEKICDKVVITTRSQYGLPDDAIVYCNFNQLYKTDPSTLKTWIKILQSVANSLLWLVSFPEAGEPNIHKFAQKLGLDPKRIVFSRIASKEEHVRRGQLADVCLDTPLCNGHTTTMDMLWAGTPVLTHPGETLASRVAASQLAALNCPELIARDINHYEQMAIKMGTDVNYRKYIRAKVYKARVESTLFDCKQYTKGLEALYAKMWQLHEDGKIPEHIGV</sequence>
<dbReference type="Gene3D" id="3.30.720.150">
    <property type="match status" value="1"/>
</dbReference>
<reference evidence="10" key="1">
    <citation type="submission" date="2022-05" db="EMBL/GenBank/DDBJ databases">
        <authorList>
            <person name="Okamura Y."/>
        </authorList>
    </citation>
    <scope>NUCLEOTIDE SEQUENCE</scope>
</reference>
<keyword evidence="6" id="KW-0677">Repeat</keyword>
<comment type="caution">
    <text evidence="10">The sequence shown here is derived from an EMBL/GenBank/DDBJ whole genome shotgun (WGS) entry which is preliminary data.</text>
</comment>
<name>A0A9P0U0S9_PIEBR</name>
<evidence type="ECO:0000259" key="9">
    <source>
        <dbReference type="Pfam" id="PF13844"/>
    </source>
</evidence>
<dbReference type="PROSITE" id="PS50005">
    <property type="entry name" value="TPR"/>
    <property type="match status" value="6"/>
</dbReference>
<accession>A0A9P0U0S9</accession>
<dbReference type="SUPFAM" id="SSF48452">
    <property type="entry name" value="TPR-like"/>
    <property type="match status" value="1"/>
</dbReference>
<dbReference type="Gene3D" id="3.40.50.11380">
    <property type="match status" value="1"/>
</dbReference>
<feature type="repeat" description="TPR" evidence="8">
    <location>
        <begin position="96"/>
        <end position="129"/>
    </location>
</feature>
<evidence type="ECO:0000256" key="6">
    <source>
        <dbReference type="ARBA" id="ARBA00022737"/>
    </source>
</evidence>
<evidence type="ECO:0000256" key="5">
    <source>
        <dbReference type="ARBA" id="ARBA00022679"/>
    </source>
</evidence>
<evidence type="ECO:0000256" key="8">
    <source>
        <dbReference type="PROSITE-ProRule" id="PRU00339"/>
    </source>
</evidence>
<evidence type="ECO:0000313" key="10">
    <source>
        <dbReference type="EMBL" id="CAH4038480.1"/>
    </source>
</evidence>
<dbReference type="InterPro" id="IPR011990">
    <property type="entry name" value="TPR-like_helical_dom_sf"/>
</dbReference>
<organism evidence="10 11">
    <name type="scientific">Pieris brassicae</name>
    <name type="common">White butterfly</name>
    <name type="synonym">Large white butterfly</name>
    <dbReference type="NCBI Taxonomy" id="7116"/>
    <lineage>
        <taxon>Eukaryota</taxon>
        <taxon>Metazoa</taxon>
        <taxon>Ecdysozoa</taxon>
        <taxon>Arthropoda</taxon>
        <taxon>Hexapoda</taxon>
        <taxon>Insecta</taxon>
        <taxon>Pterygota</taxon>
        <taxon>Neoptera</taxon>
        <taxon>Endopterygota</taxon>
        <taxon>Lepidoptera</taxon>
        <taxon>Glossata</taxon>
        <taxon>Ditrysia</taxon>
        <taxon>Papilionoidea</taxon>
        <taxon>Pieridae</taxon>
        <taxon>Pierinae</taxon>
        <taxon>Pieris</taxon>
    </lineage>
</organism>
<evidence type="ECO:0000256" key="2">
    <source>
        <dbReference type="ARBA" id="ARBA00005386"/>
    </source>
</evidence>
<keyword evidence="4" id="KW-0328">Glycosyltransferase</keyword>
<dbReference type="Gene3D" id="1.25.40.10">
    <property type="entry name" value="Tetratricopeptide repeat domain"/>
    <property type="match status" value="2"/>
</dbReference>
<dbReference type="Gene3D" id="3.40.50.2000">
    <property type="entry name" value="Glycogen Phosphorylase B"/>
    <property type="match status" value="1"/>
</dbReference>
<gene>
    <name evidence="10" type="ORF">PIBRA_LOCUS14038</name>
</gene>
<feature type="repeat" description="TPR" evidence="8">
    <location>
        <begin position="266"/>
        <end position="299"/>
    </location>
</feature>
<feature type="domain" description="O-GlcNAc transferase C-terminal" evidence="9">
    <location>
        <begin position="313"/>
        <end position="838"/>
    </location>
</feature>
<evidence type="ECO:0000313" key="11">
    <source>
        <dbReference type="Proteomes" id="UP001152562"/>
    </source>
</evidence>
<dbReference type="Pfam" id="PF13424">
    <property type="entry name" value="TPR_12"/>
    <property type="match status" value="1"/>
</dbReference>
<evidence type="ECO:0000256" key="7">
    <source>
        <dbReference type="ARBA" id="ARBA00022803"/>
    </source>
</evidence>
<dbReference type="PANTHER" id="PTHR44366">
    <property type="entry name" value="UDP-N-ACETYLGLUCOSAMINE--PEPTIDE N-ACETYLGLUCOSAMINYLTRANSFERASE 110 KDA SUBUNIT"/>
    <property type="match status" value="1"/>
</dbReference>
<feature type="repeat" description="TPR" evidence="8">
    <location>
        <begin position="164"/>
        <end position="197"/>
    </location>
</feature>
<keyword evidence="5" id="KW-0808">Transferase</keyword>
<comment type="similarity">
    <text evidence="2">Belongs to the glycosyltransferase 41 family. O-GlcNAc transferase subfamily.</text>
</comment>
<feature type="repeat" description="TPR" evidence="8">
    <location>
        <begin position="130"/>
        <end position="163"/>
    </location>
</feature>
<dbReference type="PROSITE" id="PS50293">
    <property type="entry name" value="TPR_REGION"/>
    <property type="match status" value="2"/>
</dbReference>
<dbReference type="GO" id="GO:0097363">
    <property type="term" value="F:protein O-acetylglucosaminyltransferase activity"/>
    <property type="evidence" value="ECO:0007669"/>
    <property type="project" value="UniProtKB-EC"/>
</dbReference>
<proteinExistence type="inferred from homology"/>
<dbReference type="Proteomes" id="UP001152562">
    <property type="component" value="Unassembled WGS sequence"/>
</dbReference>
<keyword evidence="7 8" id="KW-0802">TPR repeat</keyword>
<dbReference type="InterPro" id="IPR029489">
    <property type="entry name" value="OGT/SEC/SPY_C"/>
</dbReference>
<keyword evidence="11" id="KW-1185">Reference proteome</keyword>